<evidence type="ECO:0000259" key="3">
    <source>
        <dbReference type="PROSITE" id="PS50105"/>
    </source>
</evidence>
<feature type="domain" description="Ras-GEF" evidence="2">
    <location>
        <begin position="118"/>
        <end position="342"/>
    </location>
</feature>
<dbReference type="InterPro" id="IPR013761">
    <property type="entry name" value="SAM/pointed_sf"/>
</dbReference>
<reference evidence="4" key="1">
    <citation type="journal article" date="2017" name="Science">
        <title>Giant viruses with an expanded complement of translation system components.</title>
        <authorList>
            <person name="Schulz F."/>
            <person name="Yutin N."/>
            <person name="Ivanova N.N."/>
            <person name="Ortega D.R."/>
            <person name="Lee T.K."/>
            <person name="Vierheilig J."/>
            <person name="Daims H."/>
            <person name="Horn M."/>
            <person name="Wagner M."/>
            <person name="Jensen G.J."/>
            <person name="Kyrpides N.C."/>
            <person name="Koonin E.V."/>
            <person name="Woyke T."/>
        </authorList>
    </citation>
    <scope>NUCLEOTIDE SEQUENCE</scope>
    <source>
        <strain evidence="4">KNV1</strain>
    </source>
</reference>
<dbReference type="InterPro" id="IPR001895">
    <property type="entry name" value="RASGEF_cat_dom"/>
</dbReference>
<dbReference type="PROSITE" id="PS50009">
    <property type="entry name" value="RASGEF_CAT"/>
    <property type="match status" value="1"/>
</dbReference>
<dbReference type="SUPFAM" id="SSF48366">
    <property type="entry name" value="Ras GEF"/>
    <property type="match status" value="1"/>
</dbReference>
<dbReference type="PROSITE" id="PS50105">
    <property type="entry name" value="SAM_DOMAIN"/>
    <property type="match status" value="2"/>
</dbReference>
<evidence type="ECO:0000256" key="1">
    <source>
        <dbReference type="ARBA" id="ARBA00022658"/>
    </source>
</evidence>
<dbReference type="GO" id="GO:0005085">
    <property type="term" value="F:guanyl-nucleotide exchange factor activity"/>
    <property type="evidence" value="ECO:0007669"/>
    <property type="project" value="UniProtKB-KW"/>
</dbReference>
<dbReference type="Gene3D" id="1.10.840.10">
    <property type="entry name" value="Ras guanine-nucleotide exchange factors catalytic domain"/>
    <property type="match status" value="1"/>
</dbReference>
<name>A0A1V0SIZ4_9VIRU</name>
<keyword evidence="1" id="KW-0344">Guanine-nucleotide releasing factor</keyword>
<dbReference type="InterPro" id="IPR023578">
    <property type="entry name" value="Ras_GEF_dom_sf"/>
</dbReference>
<organism evidence="4">
    <name type="scientific">Klosneuvirus KNV1</name>
    <dbReference type="NCBI Taxonomy" id="1977640"/>
    <lineage>
        <taxon>Viruses</taxon>
        <taxon>Varidnaviria</taxon>
        <taxon>Bamfordvirae</taxon>
        <taxon>Nucleocytoviricota</taxon>
        <taxon>Megaviricetes</taxon>
        <taxon>Imitervirales</taxon>
        <taxon>Mimiviridae</taxon>
        <taxon>Klosneuvirinae</taxon>
        <taxon>Klosneuvirus</taxon>
    </lineage>
</organism>
<dbReference type="Pfam" id="PF00617">
    <property type="entry name" value="RasGEF"/>
    <property type="match status" value="1"/>
</dbReference>
<dbReference type="SMART" id="SM00454">
    <property type="entry name" value="SAM"/>
    <property type="match status" value="2"/>
</dbReference>
<feature type="domain" description="SAM" evidence="3">
    <location>
        <begin position="366"/>
        <end position="429"/>
    </location>
</feature>
<accession>A0A1V0SIZ4</accession>
<dbReference type="Pfam" id="PF00536">
    <property type="entry name" value="SAM_1"/>
    <property type="match status" value="2"/>
</dbReference>
<dbReference type="PANTHER" id="PTHR23113:SF99">
    <property type="entry name" value="RASGEF DOMAIN-CONTAINING PROTEIN"/>
    <property type="match status" value="1"/>
</dbReference>
<gene>
    <name evidence="4" type="ORF">Klosneuvirus_2_142</name>
</gene>
<proteinExistence type="predicted"/>
<dbReference type="InterPro" id="IPR001660">
    <property type="entry name" value="SAM"/>
</dbReference>
<protein>
    <submittedName>
        <fullName evidence="4">Guanine nucleotide exchange factor</fullName>
    </submittedName>
</protein>
<feature type="domain" description="SAM" evidence="3">
    <location>
        <begin position="444"/>
        <end position="489"/>
    </location>
</feature>
<dbReference type="InterPro" id="IPR008937">
    <property type="entry name" value="Ras-like_GEF"/>
</dbReference>
<evidence type="ECO:0000313" key="4">
    <source>
        <dbReference type="EMBL" id="ARF11706.1"/>
    </source>
</evidence>
<dbReference type="CDD" id="cd09487">
    <property type="entry name" value="SAM_superfamily"/>
    <property type="match status" value="1"/>
</dbReference>
<dbReference type="GO" id="GO:0007264">
    <property type="term" value="P:small GTPase-mediated signal transduction"/>
    <property type="evidence" value="ECO:0007669"/>
    <property type="project" value="InterPro"/>
</dbReference>
<dbReference type="InterPro" id="IPR036964">
    <property type="entry name" value="RASGEF_cat_dom_sf"/>
</dbReference>
<evidence type="ECO:0000259" key="2">
    <source>
        <dbReference type="PROSITE" id="PS50009"/>
    </source>
</evidence>
<dbReference type="SMART" id="SM00147">
    <property type="entry name" value="RasGEF"/>
    <property type="match status" value="1"/>
</dbReference>
<sequence length="506" mass="60090">MATEIIKKFIYDSITNNNLQDHELITNLYPIFKLSIKLSDLVIDNINDRMTTDSKKNIIHFIMLMVKNQHNYEILDNPNIVRLLNNQTDSNHYETKTCLDFLNIKRISNNYTLFFNIKDIDFCHTITINFLTLYSKANHNELLYAMIYENKNQELYAHFTECCLYFDNLAYSVPTIILSYKRHSDQIKAINKFINIAYHLKKIRNYHLLFAIMVGLSNTNITRLPYLWNDNNKTLESLNKLIDPTNNFENYKGIINKKDYFIPYLGIVMRDIKYALEDKLIDNNEVNKDLLLKLNNLVTKYKNISYSGTYIYDHGIDRFIQQINIIKDEEQLYKLSFEFHKITKRPSRMIMMQESNNIYTKSIDDWSVHDVITWLKYINLDECSKSFQYHHIDGKKLMLMNEKDFNHIGINRFGHIKLLTYELVNLLNPKLQYKNLLNKSLSSWTKHDLGSFLKYNNFEEYFNLFNNNEITGDTLPIFTIDDFQSIGVNIKDGEKIIDLIKNLKNN</sequence>
<dbReference type="PANTHER" id="PTHR23113">
    <property type="entry name" value="GUANINE NUCLEOTIDE EXCHANGE FACTOR"/>
    <property type="match status" value="1"/>
</dbReference>
<dbReference type="Gene3D" id="1.10.150.50">
    <property type="entry name" value="Transcription Factor, Ets-1"/>
    <property type="match status" value="2"/>
</dbReference>
<dbReference type="EMBL" id="KY684109">
    <property type="protein sequence ID" value="ARF11706.1"/>
    <property type="molecule type" value="Genomic_DNA"/>
</dbReference>
<dbReference type="SUPFAM" id="SSF47769">
    <property type="entry name" value="SAM/Pointed domain"/>
    <property type="match status" value="2"/>
</dbReference>